<sequence length="125" mass="13591">MTNGTGKERPCKKSSMLSLKCSVKFCARAETWATYDPSHNQDLKSSYATTADEERQGQAPRPSNLQANPPDELVQNECPAKTSKQGQATSTTVQVTSLSSLGTVVGCHKAKFTAMDLSYLIPSRY</sequence>
<dbReference type="AlphaFoldDB" id="A0A835K1K5"/>
<accession>A0A835K1K5</accession>
<dbReference type="EMBL" id="JADGMS010000006">
    <property type="protein sequence ID" value="KAF9681360.1"/>
    <property type="molecule type" value="Genomic_DNA"/>
</dbReference>
<feature type="compositionally biased region" description="Polar residues" evidence="1">
    <location>
        <begin position="37"/>
        <end position="49"/>
    </location>
</feature>
<evidence type="ECO:0000313" key="2">
    <source>
        <dbReference type="EMBL" id="KAF9681360.1"/>
    </source>
</evidence>
<comment type="caution">
    <text evidence="2">The sequence shown here is derived from an EMBL/GenBank/DDBJ whole genome shotgun (WGS) entry which is preliminary data.</text>
</comment>
<keyword evidence="3" id="KW-1185">Reference proteome</keyword>
<dbReference type="Proteomes" id="UP000657918">
    <property type="component" value="Unassembled WGS sequence"/>
</dbReference>
<gene>
    <name evidence="2" type="ORF">SADUNF_Sadunf06G0217800</name>
</gene>
<organism evidence="2 3">
    <name type="scientific">Salix dunnii</name>
    <dbReference type="NCBI Taxonomy" id="1413687"/>
    <lineage>
        <taxon>Eukaryota</taxon>
        <taxon>Viridiplantae</taxon>
        <taxon>Streptophyta</taxon>
        <taxon>Embryophyta</taxon>
        <taxon>Tracheophyta</taxon>
        <taxon>Spermatophyta</taxon>
        <taxon>Magnoliopsida</taxon>
        <taxon>eudicotyledons</taxon>
        <taxon>Gunneridae</taxon>
        <taxon>Pentapetalae</taxon>
        <taxon>rosids</taxon>
        <taxon>fabids</taxon>
        <taxon>Malpighiales</taxon>
        <taxon>Salicaceae</taxon>
        <taxon>Saliceae</taxon>
        <taxon>Salix</taxon>
    </lineage>
</organism>
<name>A0A835K1K5_9ROSI</name>
<evidence type="ECO:0000313" key="3">
    <source>
        <dbReference type="Proteomes" id="UP000657918"/>
    </source>
</evidence>
<reference evidence="2 3" key="1">
    <citation type="submission" date="2020-10" db="EMBL/GenBank/DDBJ databases">
        <title>Plant Genome Project.</title>
        <authorList>
            <person name="Zhang R.-G."/>
        </authorList>
    </citation>
    <scope>NUCLEOTIDE SEQUENCE [LARGE SCALE GENOMIC DNA]</scope>
    <source>
        <strain evidence="2">FAFU-HL-1</strain>
        <tissue evidence="2">Leaf</tissue>
    </source>
</reference>
<proteinExistence type="predicted"/>
<protein>
    <submittedName>
        <fullName evidence="2">Uncharacterized protein</fullName>
    </submittedName>
</protein>
<feature type="region of interest" description="Disordered" evidence="1">
    <location>
        <begin position="37"/>
        <end position="93"/>
    </location>
</feature>
<evidence type="ECO:0000256" key="1">
    <source>
        <dbReference type="SAM" id="MobiDB-lite"/>
    </source>
</evidence>
<dbReference type="OrthoDB" id="5970at2759"/>